<name>A0AAD3SX92_NEPGR</name>
<dbReference type="Proteomes" id="UP001279734">
    <property type="component" value="Unassembled WGS sequence"/>
</dbReference>
<sequence>MHSPKQTPGTVRLNPKQQNRPIHCTAPEPSRAPRRDQIKGTPKARIALHFLGKMEASRERTDLFDKIRPPRLEDAGLEDCALPPDSIKEAFLRAATAVGYRAASILTPSQGDDDEEEDSGGCIRDPWPVKSAPSDVLVGIAPEVGPPGSCAAEKVDVLIGDGDLAGDSVGDLRVGSEEEKKDEVVVMGPAPEEGGIGDCVDGLRGLKIGGKGGSKKGGEIDCEQDNSF</sequence>
<reference evidence="2" key="1">
    <citation type="submission" date="2023-05" db="EMBL/GenBank/DDBJ databases">
        <title>Nepenthes gracilis genome sequencing.</title>
        <authorList>
            <person name="Fukushima K."/>
        </authorList>
    </citation>
    <scope>NUCLEOTIDE SEQUENCE</scope>
    <source>
        <strain evidence="2">SING2019-196</strain>
    </source>
</reference>
<evidence type="ECO:0000313" key="3">
    <source>
        <dbReference type="Proteomes" id="UP001279734"/>
    </source>
</evidence>
<dbReference type="AlphaFoldDB" id="A0AAD3SX92"/>
<dbReference type="PANTHER" id="PTHR36713:SF1">
    <property type="entry name" value="OS09G0344700 PROTEIN"/>
    <property type="match status" value="1"/>
</dbReference>
<feature type="region of interest" description="Disordered" evidence="1">
    <location>
        <begin position="1"/>
        <end position="42"/>
    </location>
</feature>
<accession>A0AAD3SX92</accession>
<gene>
    <name evidence="2" type="ORF">Nepgr_019517</name>
</gene>
<comment type="caution">
    <text evidence="2">The sequence shown here is derived from an EMBL/GenBank/DDBJ whole genome shotgun (WGS) entry which is preliminary data.</text>
</comment>
<protein>
    <submittedName>
        <fullName evidence="2">Uncharacterized protein</fullName>
    </submittedName>
</protein>
<dbReference type="PANTHER" id="PTHR36713">
    <property type="entry name" value="OS09G0344700 PROTEIN"/>
    <property type="match status" value="1"/>
</dbReference>
<organism evidence="2 3">
    <name type="scientific">Nepenthes gracilis</name>
    <name type="common">Slender pitcher plant</name>
    <dbReference type="NCBI Taxonomy" id="150966"/>
    <lineage>
        <taxon>Eukaryota</taxon>
        <taxon>Viridiplantae</taxon>
        <taxon>Streptophyta</taxon>
        <taxon>Embryophyta</taxon>
        <taxon>Tracheophyta</taxon>
        <taxon>Spermatophyta</taxon>
        <taxon>Magnoliopsida</taxon>
        <taxon>eudicotyledons</taxon>
        <taxon>Gunneridae</taxon>
        <taxon>Pentapetalae</taxon>
        <taxon>Caryophyllales</taxon>
        <taxon>Nepenthaceae</taxon>
        <taxon>Nepenthes</taxon>
    </lineage>
</organism>
<evidence type="ECO:0000256" key="1">
    <source>
        <dbReference type="SAM" id="MobiDB-lite"/>
    </source>
</evidence>
<feature type="region of interest" description="Disordered" evidence="1">
    <location>
        <begin position="209"/>
        <end position="228"/>
    </location>
</feature>
<proteinExistence type="predicted"/>
<feature type="compositionally biased region" description="Polar residues" evidence="1">
    <location>
        <begin position="1"/>
        <end position="20"/>
    </location>
</feature>
<keyword evidence="3" id="KW-1185">Reference proteome</keyword>
<evidence type="ECO:0000313" key="2">
    <source>
        <dbReference type="EMBL" id="GMH17676.1"/>
    </source>
</evidence>
<dbReference type="EMBL" id="BSYO01000018">
    <property type="protein sequence ID" value="GMH17676.1"/>
    <property type="molecule type" value="Genomic_DNA"/>
</dbReference>